<accession>A0A1F8DRF1</accession>
<evidence type="ECO:0000256" key="1">
    <source>
        <dbReference type="SAM" id="SignalP"/>
    </source>
</evidence>
<sequence>MKQTTFNNVITPCAAVYLALTAIYATNARAGSIDELENAGLPTSVLESIKNVETSKTNASLKFYVRTFL</sequence>
<gene>
    <name evidence="2" type="ORF">A3A20_00175</name>
</gene>
<dbReference type="Proteomes" id="UP000178946">
    <property type="component" value="Unassembled WGS sequence"/>
</dbReference>
<evidence type="ECO:0000313" key="2">
    <source>
        <dbReference type="EMBL" id="OGM90986.1"/>
    </source>
</evidence>
<keyword evidence="1" id="KW-0732">Signal</keyword>
<dbReference type="AlphaFoldDB" id="A0A1F8DRF1"/>
<dbReference type="STRING" id="1802557.A3A20_00175"/>
<name>A0A1F8DRF1_9BACT</name>
<protein>
    <submittedName>
        <fullName evidence="2">Uncharacterized protein</fullName>
    </submittedName>
</protein>
<reference evidence="2 3" key="1">
    <citation type="journal article" date="2016" name="Nat. Commun.">
        <title>Thousands of microbial genomes shed light on interconnected biogeochemical processes in an aquifer system.</title>
        <authorList>
            <person name="Anantharaman K."/>
            <person name="Brown C.T."/>
            <person name="Hug L.A."/>
            <person name="Sharon I."/>
            <person name="Castelle C.J."/>
            <person name="Probst A.J."/>
            <person name="Thomas B.C."/>
            <person name="Singh A."/>
            <person name="Wilkins M.J."/>
            <person name="Karaoz U."/>
            <person name="Brodie E.L."/>
            <person name="Williams K.H."/>
            <person name="Hubbard S.S."/>
            <person name="Banfield J.F."/>
        </authorList>
    </citation>
    <scope>NUCLEOTIDE SEQUENCE [LARGE SCALE GENOMIC DNA]</scope>
</reference>
<comment type="caution">
    <text evidence="2">The sequence shown here is derived from an EMBL/GenBank/DDBJ whole genome shotgun (WGS) entry which is preliminary data.</text>
</comment>
<feature type="signal peptide" evidence="1">
    <location>
        <begin position="1"/>
        <end position="30"/>
    </location>
</feature>
<organism evidence="2 3">
    <name type="scientific">Candidatus Wolfebacteria bacterium RIFCSPLOWO2_01_FULL_45_19</name>
    <dbReference type="NCBI Taxonomy" id="1802557"/>
    <lineage>
        <taxon>Bacteria</taxon>
        <taxon>Candidatus Wolfeibacteriota</taxon>
    </lineage>
</organism>
<evidence type="ECO:0000313" key="3">
    <source>
        <dbReference type="Proteomes" id="UP000178946"/>
    </source>
</evidence>
<proteinExistence type="predicted"/>
<feature type="chain" id="PRO_5009535218" evidence="1">
    <location>
        <begin position="31"/>
        <end position="69"/>
    </location>
</feature>
<dbReference type="EMBL" id="MGIR01000005">
    <property type="protein sequence ID" value="OGM90986.1"/>
    <property type="molecule type" value="Genomic_DNA"/>
</dbReference>